<evidence type="ECO:0000256" key="1">
    <source>
        <dbReference type="ARBA" id="ARBA00004141"/>
    </source>
</evidence>
<dbReference type="Proteomes" id="UP000250088">
    <property type="component" value="Chromosome"/>
</dbReference>
<dbReference type="GO" id="GO:0016020">
    <property type="term" value="C:membrane"/>
    <property type="evidence" value="ECO:0007669"/>
    <property type="project" value="UniProtKB-SubCell"/>
</dbReference>
<accession>A0A2Z2HWT1</accession>
<keyword evidence="3 7" id="KW-0812">Transmembrane</keyword>
<dbReference type="PANTHER" id="PTHR21716:SF4">
    <property type="entry name" value="TRANSMEMBRANE PROTEIN 245"/>
    <property type="match status" value="1"/>
</dbReference>
<dbReference type="KEGG" id="naj:B1756_17415"/>
<dbReference type="EMBL" id="CP019893">
    <property type="protein sequence ID" value="ARS91323.1"/>
    <property type="molecule type" value="Genomic_DNA"/>
</dbReference>
<evidence type="ECO:0000256" key="4">
    <source>
        <dbReference type="ARBA" id="ARBA00022989"/>
    </source>
</evidence>
<gene>
    <name evidence="8" type="ORF">B1756_17415</name>
</gene>
<feature type="transmembrane region" description="Helical" evidence="7">
    <location>
        <begin position="259"/>
        <end position="279"/>
    </location>
</feature>
<comment type="similarity">
    <text evidence="2">Belongs to the autoinducer-2 exporter (AI-2E) (TC 2.A.86) family.</text>
</comment>
<feature type="transmembrane region" description="Helical" evidence="7">
    <location>
        <begin position="231"/>
        <end position="252"/>
    </location>
</feature>
<feature type="compositionally biased region" description="Acidic residues" evidence="6">
    <location>
        <begin position="405"/>
        <end position="415"/>
    </location>
</feature>
<protein>
    <submittedName>
        <fullName evidence="8">AI-2E family transporter</fullName>
    </submittedName>
</protein>
<evidence type="ECO:0000313" key="9">
    <source>
        <dbReference type="Proteomes" id="UP000250088"/>
    </source>
</evidence>
<feature type="transmembrane region" description="Helical" evidence="7">
    <location>
        <begin position="20"/>
        <end position="50"/>
    </location>
</feature>
<keyword evidence="4 7" id="KW-1133">Transmembrane helix</keyword>
<dbReference type="OrthoDB" id="137390at2157"/>
<keyword evidence="5 7" id="KW-0472">Membrane</keyword>
<feature type="compositionally biased region" description="Acidic residues" evidence="6">
    <location>
        <begin position="423"/>
        <end position="434"/>
    </location>
</feature>
<evidence type="ECO:0000256" key="7">
    <source>
        <dbReference type="SAM" id="Phobius"/>
    </source>
</evidence>
<dbReference type="InterPro" id="IPR002549">
    <property type="entry name" value="AI-2E-like"/>
</dbReference>
<evidence type="ECO:0000256" key="2">
    <source>
        <dbReference type="ARBA" id="ARBA00009773"/>
    </source>
</evidence>
<organism evidence="8 9">
    <name type="scientific">Natrarchaeobaculum aegyptiacum</name>
    <dbReference type="NCBI Taxonomy" id="745377"/>
    <lineage>
        <taxon>Archaea</taxon>
        <taxon>Methanobacteriati</taxon>
        <taxon>Methanobacteriota</taxon>
        <taxon>Stenosarchaea group</taxon>
        <taxon>Halobacteria</taxon>
        <taxon>Halobacteriales</taxon>
        <taxon>Natrialbaceae</taxon>
        <taxon>Natrarchaeobaculum</taxon>
    </lineage>
</organism>
<evidence type="ECO:0000256" key="5">
    <source>
        <dbReference type="ARBA" id="ARBA00023136"/>
    </source>
</evidence>
<proteinExistence type="inferred from homology"/>
<dbReference type="GeneID" id="32895890"/>
<feature type="transmembrane region" description="Helical" evidence="7">
    <location>
        <begin position="62"/>
        <end position="89"/>
    </location>
</feature>
<comment type="subcellular location">
    <subcellularLocation>
        <location evidence="1">Membrane</location>
        <topology evidence="1">Multi-pass membrane protein</topology>
    </subcellularLocation>
</comment>
<dbReference type="PANTHER" id="PTHR21716">
    <property type="entry name" value="TRANSMEMBRANE PROTEIN"/>
    <property type="match status" value="1"/>
</dbReference>
<feature type="region of interest" description="Disordered" evidence="6">
    <location>
        <begin position="343"/>
        <end position="372"/>
    </location>
</feature>
<sequence length="434" mass="46046">MADSGDEPGWISDRTAMTAIAIVSAILGLFVVLPYLQYVLLGVVLAYVLMPAQRRLERYVGSMMAAGVLVVVAVSMILLPLAYVLAIALREALEVLTALQEGSLDVRTFEDRFEDTGYEVDLVEMYQTYEGPITSGLQGIATSAIEIVSGLPIIAIGLTVTLFVLFALLRDGDALVAWFGHVLPIADDLQEELFAELDRLMWASVVGNVAVAAIQAIALGVGLAILDVPTVVFLTVATFVLALLPLVGAFGVWIPVTVYLLAIGRPVAALLLVLYGSLVSASDTYLRPALIGRTTAFNAAIVVVGIFGGIVVFGAIGLFIGPVVLGGAKVTLDVFARERARSEDGDRRTITPAREPAVDTDPETGIRSGVGANGVRATRDVGWSLSDLRARRGGLRPRIEREADPESGDQPEGDPDSQRDSDAPESDDGTDDAR</sequence>
<dbReference type="AlphaFoldDB" id="A0A2Z2HWT1"/>
<feature type="transmembrane region" description="Helical" evidence="7">
    <location>
        <begin position="147"/>
        <end position="169"/>
    </location>
</feature>
<dbReference type="RefSeq" id="WP_086889690.1">
    <property type="nucleotide sequence ID" value="NZ_CP019893.1"/>
</dbReference>
<feature type="region of interest" description="Disordered" evidence="6">
    <location>
        <begin position="394"/>
        <end position="434"/>
    </location>
</feature>
<keyword evidence="9" id="KW-1185">Reference proteome</keyword>
<evidence type="ECO:0000256" key="6">
    <source>
        <dbReference type="SAM" id="MobiDB-lite"/>
    </source>
</evidence>
<evidence type="ECO:0000256" key="3">
    <source>
        <dbReference type="ARBA" id="ARBA00022692"/>
    </source>
</evidence>
<reference evidence="9" key="1">
    <citation type="submission" date="2017-02" db="EMBL/GenBank/DDBJ databases">
        <title>Natronthermophilus aegyptiacus gen. nov.,sp. nov., an aerobic, extremely halophilic alkalithermophilic archaeon isolated from the athalassohaline Wadi An Natrun, Egypt.</title>
        <authorList>
            <person name="Zhao B."/>
        </authorList>
    </citation>
    <scope>NUCLEOTIDE SEQUENCE [LARGE SCALE GENOMIC DNA]</scope>
    <source>
        <strain evidence="9">JW/NM-HA 15</strain>
    </source>
</reference>
<feature type="transmembrane region" description="Helical" evidence="7">
    <location>
        <begin position="299"/>
        <end position="325"/>
    </location>
</feature>
<dbReference type="Pfam" id="PF01594">
    <property type="entry name" value="AI-2E_transport"/>
    <property type="match status" value="1"/>
</dbReference>
<feature type="transmembrane region" description="Helical" evidence="7">
    <location>
        <begin position="200"/>
        <end position="225"/>
    </location>
</feature>
<evidence type="ECO:0000313" key="8">
    <source>
        <dbReference type="EMBL" id="ARS91323.1"/>
    </source>
</evidence>
<name>A0A2Z2HWT1_9EURY</name>